<protein>
    <submittedName>
        <fullName evidence="1">Uncharacterized protein</fullName>
    </submittedName>
</protein>
<organism evidence="1">
    <name type="scientific">Dulem virus 42</name>
    <dbReference type="NCBI Taxonomy" id="3145760"/>
    <lineage>
        <taxon>Viruses</taxon>
        <taxon>Duplodnaviria</taxon>
        <taxon>Heunggongvirae</taxon>
        <taxon>Uroviricota</taxon>
        <taxon>Caudoviricetes</taxon>
    </lineage>
</organism>
<dbReference type="EMBL" id="PP511876">
    <property type="protein sequence ID" value="XCD08428.1"/>
    <property type="molecule type" value="Genomic_DNA"/>
</dbReference>
<sequence length="115" mass="13921">MEENILTQLALEHFKLMGMEYDPNDEISVKMFKMAYEGEKKEYKSAIYDMEHMDDLYDEMLNNGFLPEDAHYVVLNTIEWLEGVHKENVDKYRKDNDDLCDYYKHLPRLTKYHNQ</sequence>
<evidence type="ECO:0000313" key="1">
    <source>
        <dbReference type="EMBL" id="XCD08428.1"/>
    </source>
</evidence>
<accession>A0AAU8B8Y4</accession>
<name>A0AAU8B8Y4_9CAUD</name>
<reference evidence="1" key="1">
    <citation type="submission" date="2024-03" db="EMBL/GenBank/DDBJ databases">
        <title>Diverse circular DNA viruses in blood, oral, and fecal samples of captive lemurs.</title>
        <authorList>
            <person name="Paietta E.N."/>
            <person name="Kraberger S."/>
            <person name="Lund M.C."/>
            <person name="Custer J.M."/>
            <person name="Vargas K.M."/>
            <person name="Ehmke E.E."/>
            <person name="Yoder A.D."/>
            <person name="Varsani A."/>
        </authorList>
    </citation>
    <scope>NUCLEOTIDE SEQUENCE</scope>
    <source>
        <strain evidence="1">Duke_30FF_63</strain>
    </source>
</reference>
<proteinExistence type="predicted"/>